<dbReference type="AlphaFoldDB" id="A0A9D2LUZ4"/>
<accession>A0A9D2LUZ4</accession>
<evidence type="ECO:0000313" key="1">
    <source>
        <dbReference type="EMBL" id="HJB29719.1"/>
    </source>
</evidence>
<comment type="caution">
    <text evidence="1">The sequence shown here is derived from an EMBL/GenBank/DDBJ whole genome shotgun (WGS) entry which is preliminary data.</text>
</comment>
<dbReference type="EMBL" id="DWYZ01000247">
    <property type="protein sequence ID" value="HJB29719.1"/>
    <property type="molecule type" value="Genomic_DNA"/>
</dbReference>
<protein>
    <submittedName>
        <fullName evidence="1">Uncharacterized protein</fullName>
    </submittedName>
</protein>
<gene>
    <name evidence="1" type="ORF">IAA06_13145</name>
</gene>
<dbReference type="Proteomes" id="UP000823842">
    <property type="component" value="Unassembled WGS sequence"/>
</dbReference>
<evidence type="ECO:0000313" key="2">
    <source>
        <dbReference type="Proteomes" id="UP000823842"/>
    </source>
</evidence>
<reference evidence="1" key="2">
    <citation type="submission" date="2021-04" db="EMBL/GenBank/DDBJ databases">
        <authorList>
            <person name="Gilroy R."/>
        </authorList>
    </citation>
    <scope>NUCLEOTIDE SEQUENCE</scope>
    <source>
        <strain evidence="1">ChiSjej1B19-5720</strain>
    </source>
</reference>
<reference evidence="1" key="1">
    <citation type="journal article" date="2021" name="PeerJ">
        <title>Extensive microbial diversity within the chicken gut microbiome revealed by metagenomics and culture.</title>
        <authorList>
            <person name="Gilroy R."/>
            <person name="Ravi A."/>
            <person name="Getino M."/>
            <person name="Pursley I."/>
            <person name="Horton D.L."/>
            <person name="Alikhan N.F."/>
            <person name="Baker D."/>
            <person name="Gharbi K."/>
            <person name="Hall N."/>
            <person name="Watson M."/>
            <person name="Adriaenssens E.M."/>
            <person name="Foster-Nyarko E."/>
            <person name="Jarju S."/>
            <person name="Secka A."/>
            <person name="Antonio M."/>
            <person name="Oren A."/>
            <person name="Chaudhuri R.R."/>
            <person name="La Ragione R."/>
            <person name="Hildebrand F."/>
            <person name="Pallen M.J."/>
        </authorList>
    </citation>
    <scope>NUCLEOTIDE SEQUENCE</scope>
    <source>
        <strain evidence="1">ChiSjej1B19-5720</strain>
    </source>
</reference>
<organism evidence="1 2">
    <name type="scientific">Candidatus Blautia faecavium</name>
    <dbReference type="NCBI Taxonomy" id="2838487"/>
    <lineage>
        <taxon>Bacteria</taxon>
        <taxon>Bacillati</taxon>
        <taxon>Bacillota</taxon>
        <taxon>Clostridia</taxon>
        <taxon>Lachnospirales</taxon>
        <taxon>Lachnospiraceae</taxon>
        <taxon>Blautia</taxon>
    </lineage>
</organism>
<proteinExistence type="predicted"/>
<name>A0A9D2LUZ4_9FIRM</name>
<sequence length="142" mass="15865">MRLIARKPCCFEGRKYFIGEEVPLEAVANPKAQEKMGVISLFEENGPECRERVSPDSLKIFVPIKRKDKEMELPLKCEDLRAAVSIMQMSVKDATEAIEKITEESILIFLNACDSRKGIKEETEARAAELTGSGQEESAGDQ</sequence>